<dbReference type="InterPro" id="IPR050662">
    <property type="entry name" value="Sec-metab_biosynth-thioest"/>
</dbReference>
<dbReference type="Gene3D" id="3.60.15.10">
    <property type="entry name" value="Ribonuclease Z/Hydroxyacylglutathione hydrolase-like"/>
    <property type="match status" value="1"/>
</dbReference>
<dbReference type="SUPFAM" id="SSF56281">
    <property type="entry name" value="Metallo-hydrolase/oxidoreductase"/>
    <property type="match status" value="1"/>
</dbReference>
<dbReference type="InterPro" id="IPR036866">
    <property type="entry name" value="RibonucZ/Hydroxyglut_hydro"/>
</dbReference>
<proteinExistence type="predicted"/>
<sequence>MLLPSWAREYIYPLRIPTPFAVGDVFSYLIKDEKNVLIDCGYYSKKAEEDLDKLLKEEGLILADLDEIWLTHGHPDHFGQAAHLGNLSGAVIYGHPKEQDNFGGGDNQELFRTFFEEHQIPKTFVNQMIEQLDWLQQFSEPLRPKPIQEGEELSSGSLSVVVKHTPGHAPGHVVFDTQKGLIFGGDLLLEHISTNALINFDPDTEQRNKSLLQYRNSLKWISGQKGVVLPGHGNLIKDIGGVANHHLTEHENRYQKIQMLLEKRPMRLMEIAQRLFAEAIEKGATFLVLSEVMGYLDWGIQEGTMTSEVTSNGIIFKMP</sequence>
<evidence type="ECO:0000259" key="1">
    <source>
        <dbReference type="SMART" id="SM00849"/>
    </source>
</evidence>
<evidence type="ECO:0000313" key="2">
    <source>
        <dbReference type="EMBL" id="MCW9707573.1"/>
    </source>
</evidence>
<comment type="caution">
    <text evidence="2">The sequence shown here is derived from an EMBL/GenBank/DDBJ whole genome shotgun (WGS) entry which is preliminary data.</text>
</comment>
<name>A0ABT3PNY2_9BACT</name>
<reference evidence="2 3" key="1">
    <citation type="submission" date="2021-03" db="EMBL/GenBank/DDBJ databases">
        <title>Aliifodinibius sp. nov., a new bacterium isolated from saline soil.</title>
        <authorList>
            <person name="Galisteo C."/>
            <person name="De La Haba R."/>
            <person name="Sanchez-Porro C."/>
            <person name="Ventosa A."/>
        </authorList>
    </citation>
    <scope>NUCLEOTIDE SEQUENCE [LARGE SCALE GENOMIC DNA]</scope>
    <source>
        <strain evidence="2 3">1BSP15-2V2</strain>
    </source>
</reference>
<dbReference type="SMART" id="SM00849">
    <property type="entry name" value="Lactamase_B"/>
    <property type="match status" value="1"/>
</dbReference>
<gene>
    <name evidence="2" type="ORF">J6I44_11965</name>
</gene>
<dbReference type="PANTHER" id="PTHR23131:SF4">
    <property type="entry name" value="METALLO-BETA-LACTAMASE SUPERFAMILY POTEIN"/>
    <property type="match status" value="1"/>
</dbReference>
<protein>
    <submittedName>
        <fullName evidence="2">MBL fold metallo-hydrolase</fullName>
    </submittedName>
</protein>
<evidence type="ECO:0000313" key="3">
    <source>
        <dbReference type="Proteomes" id="UP001207918"/>
    </source>
</evidence>
<dbReference type="Pfam" id="PF00753">
    <property type="entry name" value="Lactamase_B"/>
    <property type="match status" value="1"/>
</dbReference>
<dbReference type="PANTHER" id="PTHR23131">
    <property type="entry name" value="ENDORIBONUCLEASE LACTB2"/>
    <property type="match status" value="1"/>
</dbReference>
<dbReference type="RefSeq" id="WP_265766364.1">
    <property type="nucleotide sequence ID" value="NZ_JAGGJA010000007.1"/>
</dbReference>
<organism evidence="2 3">
    <name type="scientific">Fodinibius salsisoli</name>
    <dbReference type="NCBI Taxonomy" id="2820877"/>
    <lineage>
        <taxon>Bacteria</taxon>
        <taxon>Pseudomonadati</taxon>
        <taxon>Balneolota</taxon>
        <taxon>Balneolia</taxon>
        <taxon>Balneolales</taxon>
        <taxon>Balneolaceae</taxon>
        <taxon>Fodinibius</taxon>
    </lineage>
</organism>
<keyword evidence="3" id="KW-1185">Reference proteome</keyword>
<dbReference type="EMBL" id="JAGGJA010000007">
    <property type="protein sequence ID" value="MCW9707573.1"/>
    <property type="molecule type" value="Genomic_DNA"/>
</dbReference>
<dbReference type="Proteomes" id="UP001207918">
    <property type="component" value="Unassembled WGS sequence"/>
</dbReference>
<accession>A0ABT3PNY2</accession>
<dbReference type="InterPro" id="IPR001279">
    <property type="entry name" value="Metallo-B-lactamas"/>
</dbReference>
<feature type="domain" description="Metallo-beta-lactamase" evidence="1">
    <location>
        <begin position="24"/>
        <end position="232"/>
    </location>
</feature>